<dbReference type="SUPFAM" id="SSF103473">
    <property type="entry name" value="MFS general substrate transporter"/>
    <property type="match status" value="1"/>
</dbReference>
<dbReference type="InterPro" id="IPR011701">
    <property type="entry name" value="MFS"/>
</dbReference>
<evidence type="ECO:0000259" key="7">
    <source>
        <dbReference type="PROSITE" id="PS50850"/>
    </source>
</evidence>
<feature type="compositionally biased region" description="Basic and acidic residues" evidence="5">
    <location>
        <begin position="1"/>
        <end position="16"/>
    </location>
</feature>
<name>A0AAE6XUD2_9MICO</name>
<evidence type="ECO:0000256" key="6">
    <source>
        <dbReference type="SAM" id="Phobius"/>
    </source>
</evidence>
<sequence>MHDGTRSGEHETEARTRSAAVTTHNPSVPNTESPLLRRRLAVFAFMLVFGIGMSSWVVRTPAVRDLLTASTAEMGLMLLGLSMGSMTGVLTSAAFVRRHGVRLTVTLGGAAFTLGIALVGVSASLSSTIGVFVGLALTGLGIGFSEIALNLEGAAIETALGRSVLPAMHGCFSLGTVLGSVAGIGLTAIAFPVLWQLVGVAVISSVLLGTVIRQVSPVTGREVAATTGESASAPHRSLLQMAREPRVLMLGAIVLALALAEGSAMDWLPLLMVDGHGASATVGTIVFAGFATAMTVGRFLGAPLLARFGNVAVLRVSALISAAGIAIVVFVDSPFAAGCAVVLWGLGAALGFPVTLSAAADSDDPTSSVAAVATVGYIAFLVGPPLLGFLGEHFGLRGAMILVLVLVLVAAASFLTRAAGPRMRNNGS</sequence>
<feature type="transmembrane region" description="Helical" evidence="6">
    <location>
        <begin position="277"/>
        <end position="300"/>
    </location>
</feature>
<evidence type="ECO:0000313" key="9">
    <source>
        <dbReference type="Proteomes" id="UP000503164"/>
    </source>
</evidence>
<keyword evidence="9" id="KW-1185">Reference proteome</keyword>
<dbReference type="RefSeq" id="WP_167441282.1">
    <property type="nucleotide sequence ID" value="NZ_CP048050.1"/>
</dbReference>
<dbReference type="InterPro" id="IPR020846">
    <property type="entry name" value="MFS_dom"/>
</dbReference>
<keyword evidence="4 6" id="KW-0472">Membrane</keyword>
<evidence type="ECO:0000256" key="2">
    <source>
        <dbReference type="ARBA" id="ARBA00022692"/>
    </source>
</evidence>
<dbReference type="GO" id="GO:0022857">
    <property type="term" value="F:transmembrane transporter activity"/>
    <property type="evidence" value="ECO:0007669"/>
    <property type="project" value="InterPro"/>
</dbReference>
<dbReference type="Proteomes" id="UP000503164">
    <property type="component" value="Plasmid pCM2_1101"/>
</dbReference>
<evidence type="ECO:0000256" key="4">
    <source>
        <dbReference type="ARBA" id="ARBA00023136"/>
    </source>
</evidence>
<feature type="domain" description="Major facilitator superfamily (MFS) profile" evidence="7">
    <location>
        <begin position="36"/>
        <end position="424"/>
    </location>
</feature>
<dbReference type="PANTHER" id="PTHR23514:SF13">
    <property type="entry name" value="INNER MEMBRANE PROTEIN YBJJ"/>
    <property type="match status" value="1"/>
</dbReference>
<dbReference type="AlphaFoldDB" id="A0AAE6XUD2"/>
<feature type="compositionally biased region" description="Polar residues" evidence="5">
    <location>
        <begin position="19"/>
        <end position="31"/>
    </location>
</feature>
<dbReference type="InterPro" id="IPR051788">
    <property type="entry name" value="MFS_Transporter"/>
</dbReference>
<organism evidence="8 9">
    <name type="scientific">Clavibacter capsici</name>
    <dbReference type="NCBI Taxonomy" id="1874630"/>
    <lineage>
        <taxon>Bacteria</taxon>
        <taxon>Bacillati</taxon>
        <taxon>Actinomycetota</taxon>
        <taxon>Actinomycetes</taxon>
        <taxon>Micrococcales</taxon>
        <taxon>Microbacteriaceae</taxon>
        <taxon>Clavibacter</taxon>
    </lineage>
</organism>
<proteinExistence type="predicted"/>
<keyword evidence="2 6" id="KW-0812">Transmembrane</keyword>
<reference evidence="8 9" key="1">
    <citation type="journal article" date="2020" name="Mol. Plant Pathol.">
        <title>Plasmid composition and the chpG gene determine the virulence level of Clavibacter capsici natural isolates in pepper.</title>
        <authorList>
            <person name="Hwang I.S."/>
            <person name="Lee H.M."/>
            <person name="Oh E.J."/>
            <person name="Lee S."/>
            <person name="Heu S."/>
            <person name="Oh C.S."/>
        </authorList>
    </citation>
    <scope>NUCLEOTIDE SEQUENCE [LARGE SCALE GENOMIC DNA]</scope>
    <source>
        <strain evidence="8 9">1101</strain>
    </source>
</reference>
<feature type="transmembrane region" description="Helical" evidence="6">
    <location>
        <begin position="163"/>
        <end position="187"/>
    </location>
</feature>
<accession>A0AAE6XUD2</accession>
<dbReference type="EMBL" id="CP048050">
    <property type="protein sequence ID" value="QIS46517.1"/>
    <property type="molecule type" value="Genomic_DNA"/>
</dbReference>
<gene>
    <name evidence="8" type="ORF">GW570_15185</name>
</gene>
<dbReference type="Gene3D" id="1.20.1250.20">
    <property type="entry name" value="MFS general substrate transporter like domains"/>
    <property type="match status" value="1"/>
</dbReference>
<comment type="subcellular location">
    <subcellularLocation>
        <location evidence="1">Cell membrane</location>
        <topology evidence="1">Multi-pass membrane protein</topology>
    </subcellularLocation>
</comment>
<evidence type="ECO:0000256" key="5">
    <source>
        <dbReference type="SAM" id="MobiDB-lite"/>
    </source>
</evidence>
<evidence type="ECO:0000313" key="8">
    <source>
        <dbReference type="EMBL" id="QIS46517.1"/>
    </source>
</evidence>
<feature type="transmembrane region" description="Helical" evidence="6">
    <location>
        <begin position="40"/>
        <end position="58"/>
    </location>
</feature>
<dbReference type="PROSITE" id="PS50850">
    <property type="entry name" value="MFS"/>
    <property type="match status" value="1"/>
</dbReference>
<keyword evidence="3 6" id="KW-1133">Transmembrane helix</keyword>
<feature type="transmembrane region" description="Helical" evidence="6">
    <location>
        <begin position="103"/>
        <end position="123"/>
    </location>
</feature>
<geneLocation type="plasmid" evidence="8 9">
    <name>pCM2_1101</name>
</geneLocation>
<dbReference type="InterPro" id="IPR036259">
    <property type="entry name" value="MFS_trans_sf"/>
</dbReference>
<dbReference type="GO" id="GO:0005886">
    <property type="term" value="C:plasma membrane"/>
    <property type="evidence" value="ECO:0007669"/>
    <property type="project" value="UniProtKB-SubCell"/>
</dbReference>
<feature type="transmembrane region" description="Helical" evidence="6">
    <location>
        <begin position="312"/>
        <end position="329"/>
    </location>
</feature>
<feature type="transmembrane region" description="Helical" evidence="6">
    <location>
        <begin position="78"/>
        <end position="96"/>
    </location>
</feature>
<dbReference type="CDD" id="cd17393">
    <property type="entry name" value="MFS_MosC_like"/>
    <property type="match status" value="1"/>
</dbReference>
<evidence type="ECO:0000256" key="3">
    <source>
        <dbReference type="ARBA" id="ARBA00022989"/>
    </source>
</evidence>
<keyword evidence="8" id="KW-0614">Plasmid</keyword>
<feature type="transmembrane region" description="Helical" evidence="6">
    <location>
        <begin position="193"/>
        <end position="212"/>
    </location>
</feature>
<feature type="transmembrane region" description="Helical" evidence="6">
    <location>
        <begin position="396"/>
        <end position="415"/>
    </location>
</feature>
<dbReference type="PANTHER" id="PTHR23514">
    <property type="entry name" value="BYPASS OF STOP CODON PROTEIN 6"/>
    <property type="match status" value="1"/>
</dbReference>
<dbReference type="Pfam" id="PF07690">
    <property type="entry name" value="MFS_1"/>
    <property type="match status" value="1"/>
</dbReference>
<protein>
    <submittedName>
        <fullName evidence="8">MFS transporter</fullName>
    </submittedName>
</protein>
<feature type="transmembrane region" description="Helical" evidence="6">
    <location>
        <begin position="129"/>
        <end position="151"/>
    </location>
</feature>
<feature type="transmembrane region" description="Helical" evidence="6">
    <location>
        <begin position="335"/>
        <end position="356"/>
    </location>
</feature>
<feature type="region of interest" description="Disordered" evidence="5">
    <location>
        <begin position="1"/>
        <end position="31"/>
    </location>
</feature>
<feature type="transmembrane region" description="Helical" evidence="6">
    <location>
        <begin position="368"/>
        <end position="390"/>
    </location>
</feature>
<feature type="transmembrane region" description="Helical" evidence="6">
    <location>
        <begin position="247"/>
        <end position="265"/>
    </location>
</feature>
<evidence type="ECO:0000256" key="1">
    <source>
        <dbReference type="ARBA" id="ARBA00004651"/>
    </source>
</evidence>